<dbReference type="InterPro" id="IPR047685">
    <property type="entry name" value="CopC-like"/>
</dbReference>
<dbReference type="InterPro" id="IPR014755">
    <property type="entry name" value="Cu-Rt/internalin_Ig-like"/>
</dbReference>
<evidence type="ECO:0000256" key="7">
    <source>
        <dbReference type="RuleBase" id="RU369037"/>
    </source>
</evidence>
<name>A0A2N5EG43_9GAMM</name>
<feature type="signal peptide" evidence="8">
    <location>
        <begin position="1"/>
        <end position="23"/>
    </location>
</feature>
<dbReference type="PANTHER" id="PTHR34820:SF4">
    <property type="entry name" value="INNER MEMBRANE PROTEIN YEBZ"/>
    <property type="match status" value="1"/>
</dbReference>
<dbReference type="InterPro" id="IPR014756">
    <property type="entry name" value="Ig_E-set"/>
</dbReference>
<dbReference type="InterPro" id="IPR007348">
    <property type="entry name" value="CopC_dom"/>
</dbReference>
<reference evidence="10 11" key="1">
    <citation type="submission" date="2017-12" db="EMBL/GenBank/DDBJ databases">
        <title>Characterization of six clinical isolates of Enterochimera gen. nov., a novel genus of the Yersiniaciae family and the three species Enterochimera arupensis sp. nov., Enterochimera coloradensis sp. nov, and Enterochimera californica sp. nov.</title>
        <authorList>
            <person name="Rossi A."/>
            <person name="Fisher M."/>
        </authorList>
    </citation>
    <scope>NUCLEOTIDE SEQUENCE [LARGE SCALE GENOMIC DNA]</scope>
    <source>
        <strain evidence="11">2015-Iso6</strain>
    </source>
</reference>
<dbReference type="RefSeq" id="WP_101814371.1">
    <property type="nucleotide sequence ID" value="NZ_PJZF01000001.1"/>
</dbReference>
<dbReference type="SUPFAM" id="SSF81296">
    <property type="entry name" value="E set domains"/>
    <property type="match status" value="1"/>
</dbReference>
<evidence type="ECO:0000256" key="4">
    <source>
        <dbReference type="ARBA" id="ARBA00022729"/>
    </source>
</evidence>
<gene>
    <name evidence="10" type="ORF">CYR55_01380</name>
</gene>
<feature type="chain" id="PRO_5014840262" description="Copper resistance protein C" evidence="8">
    <location>
        <begin position="24"/>
        <end position="124"/>
    </location>
</feature>
<evidence type="ECO:0000256" key="6">
    <source>
        <dbReference type="ARBA" id="ARBA00023008"/>
    </source>
</evidence>
<dbReference type="Proteomes" id="UP000234240">
    <property type="component" value="Unassembled WGS sequence"/>
</dbReference>
<keyword evidence="4 7" id="KW-0732">Signal</keyword>
<evidence type="ECO:0000313" key="11">
    <source>
        <dbReference type="Proteomes" id="UP000234240"/>
    </source>
</evidence>
<keyword evidence="11" id="KW-1185">Reference proteome</keyword>
<evidence type="ECO:0000256" key="2">
    <source>
        <dbReference type="ARBA" id="ARBA00010509"/>
    </source>
</evidence>
<evidence type="ECO:0000256" key="8">
    <source>
        <dbReference type="SAM" id="SignalP"/>
    </source>
</evidence>
<dbReference type="Pfam" id="PF04234">
    <property type="entry name" value="CopC"/>
    <property type="match status" value="1"/>
</dbReference>
<dbReference type="GO" id="GO:0005507">
    <property type="term" value="F:copper ion binding"/>
    <property type="evidence" value="ECO:0007669"/>
    <property type="project" value="UniProtKB-UniRule"/>
</dbReference>
<dbReference type="GO" id="GO:0005886">
    <property type="term" value="C:plasma membrane"/>
    <property type="evidence" value="ECO:0007669"/>
    <property type="project" value="TreeGrafter"/>
</dbReference>
<keyword evidence="5 7" id="KW-0574">Periplasm</keyword>
<dbReference type="NCBIfam" id="NF033814">
    <property type="entry name" value="copper_CopC"/>
    <property type="match status" value="1"/>
</dbReference>
<dbReference type="AlphaFoldDB" id="A0A2N5EG43"/>
<evidence type="ECO:0000259" key="9">
    <source>
        <dbReference type="Pfam" id="PF04234"/>
    </source>
</evidence>
<dbReference type="Gene3D" id="2.60.40.1220">
    <property type="match status" value="1"/>
</dbReference>
<feature type="domain" description="CopC" evidence="9">
    <location>
        <begin position="27"/>
        <end position="123"/>
    </location>
</feature>
<comment type="subcellular location">
    <subcellularLocation>
        <location evidence="1 7">Periplasm</location>
    </subcellularLocation>
</comment>
<keyword evidence="3 7" id="KW-0479">Metal-binding</keyword>
<organism evidence="10 11">
    <name type="scientific">Chimaeribacter californicus</name>
    <dbReference type="NCBI Taxonomy" id="2060067"/>
    <lineage>
        <taxon>Bacteria</taxon>
        <taxon>Pseudomonadati</taxon>
        <taxon>Pseudomonadota</taxon>
        <taxon>Gammaproteobacteria</taxon>
        <taxon>Enterobacterales</taxon>
        <taxon>Yersiniaceae</taxon>
        <taxon>Chimaeribacter</taxon>
    </lineage>
</organism>
<evidence type="ECO:0000313" key="10">
    <source>
        <dbReference type="EMBL" id="PLR41516.1"/>
    </source>
</evidence>
<comment type="similarity">
    <text evidence="2 7">Belongs to the CopC family.</text>
</comment>
<protein>
    <recommendedName>
        <fullName evidence="7">Copper resistance protein C</fullName>
    </recommendedName>
</protein>
<dbReference type="InterPro" id="IPR032694">
    <property type="entry name" value="CopC/D"/>
</dbReference>
<dbReference type="GO" id="GO:0006825">
    <property type="term" value="P:copper ion transport"/>
    <property type="evidence" value="ECO:0007669"/>
    <property type="project" value="InterPro"/>
</dbReference>
<dbReference type="GO" id="GO:0046688">
    <property type="term" value="P:response to copper ion"/>
    <property type="evidence" value="ECO:0007669"/>
    <property type="project" value="UniProtKB-UniRule"/>
</dbReference>
<proteinExistence type="inferred from homology"/>
<sequence length="124" mass="13291">MPKTFLCLRVLCAFLLTAAIAPAALAHAHLVSSAPAANALVQGSPQQLVLTFTEGVEPRFSRIRLVGPLQVTVPSAVLSSDNGDNTRLRVPLDKALPAGDYQVVWKVVSVDGHRTQGTYRFTVK</sequence>
<comment type="function">
    <text evidence="7">Involved in copper resistance.</text>
</comment>
<evidence type="ECO:0000256" key="1">
    <source>
        <dbReference type="ARBA" id="ARBA00004418"/>
    </source>
</evidence>
<dbReference type="GO" id="GO:0042597">
    <property type="term" value="C:periplasmic space"/>
    <property type="evidence" value="ECO:0007669"/>
    <property type="project" value="UniProtKB-SubCell"/>
</dbReference>
<keyword evidence="6 7" id="KW-0186">Copper</keyword>
<evidence type="ECO:0000256" key="5">
    <source>
        <dbReference type="ARBA" id="ARBA00022764"/>
    </source>
</evidence>
<dbReference type="OrthoDB" id="9796814at2"/>
<dbReference type="EMBL" id="PJZF01000001">
    <property type="protein sequence ID" value="PLR41516.1"/>
    <property type="molecule type" value="Genomic_DNA"/>
</dbReference>
<evidence type="ECO:0000256" key="3">
    <source>
        <dbReference type="ARBA" id="ARBA00022723"/>
    </source>
</evidence>
<dbReference type="PANTHER" id="PTHR34820">
    <property type="entry name" value="INNER MEMBRANE PROTEIN YEBZ"/>
    <property type="match status" value="1"/>
</dbReference>
<accession>A0A2N5EG43</accession>
<comment type="caution">
    <text evidence="10">The sequence shown here is derived from an EMBL/GenBank/DDBJ whole genome shotgun (WGS) entry which is preliminary data.</text>
</comment>